<reference evidence="1 2" key="1">
    <citation type="submission" date="2014-04" db="EMBL/GenBank/DDBJ databases">
        <title>Evolutionary Origins and Diversification of the Mycorrhizal Mutualists.</title>
        <authorList>
            <consortium name="DOE Joint Genome Institute"/>
            <consortium name="Mycorrhizal Genomics Consortium"/>
            <person name="Kohler A."/>
            <person name="Kuo A."/>
            <person name="Nagy L.G."/>
            <person name="Floudas D."/>
            <person name="Copeland A."/>
            <person name="Barry K.W."/>
            <person name="Cichocki N."/>
            <person name="Veneault-Fourrey C."/>
            <person name="LaButti K."/>
            <person name="Lindquist E.A."/>
            <person name="Lipzen A."/>
            <person name="Lundell T."/>
            <person name="Morin E."/>
            <person name="Murat C."/>
            <person name="Riley R."/>
            <person name="Ohm R."/>
            <person name="Sun H."/>
            <person name="Tunlid A."/>
            <person name="Henrissat B."/>
            <person name="Grigoriev I.V."/>
            <person name="Hibbett D.S."/>
            <person name="Martin F."/>
        </authorList>
    </citation>
    <scope>NUCLEOTIDE SEQUENCE [LARGE SCALE GENOMIC DNA]</scope>
    <source>
        <strain evidence="1 2">Koide BX008</strain>
    </source>
</reference>
<dbReference type="Proteomes" id="UP000054549">
    <property type="component" value="Unassembled WGS sequence"/>
</dbReference>
<gene>
    <name evidence="1" type="ORF">M378DRAFT_168737</name>
</gene>
<protein>
    <submittedName>
        <fullName evidence="1">Uncharacterized protein</fullName>
    </submittedName>
</protein>
<dbReference type="EMBL" id="KN818308">
    <property type="protein sequence ID" value="KIL59862.1"/>
    <property type="molecule type" value="Genomic_DNA"/>
</dbReference>
<dbReference type="InParanoid" id="A0A0C2WEN6"/>
<dbReference type="AlphaFoldDB" id="A0A0C2WEN6"/>
<dbReference type="HOGENOM" id="CLU_1255685_0_0_1"/>
<dbReference type="OrthoDB" id="4202165at2759"/>
<proteinExistence type="predicted"/>
<evidence type="ECO:0000313" key="2">
    <source>
        <dbReference type="Proteomes" id="UP000054549"/>
    </source>
</evidence>
<keyword evidence="2" id="KW-1185">Reference proteome</keyword>
<sequence length="220" mass="24344">MSLSSLGHVSPFHVRSNGYIENFSLELFICRARRTARPGLGHSLFNGSPSFTPSKLLLMTEWDFQAKAIFHRITLWTSPSSVQHLVLYLRSFSTLDDSELEEKPPSHYSTTSSLCKSILVPSRPAVYASIIRLLLSYPQYCATTMALQSDLSELIGYDLLGLEDGYLDPNDEEALVAKGLEQRLAHATQVVLQWGIDGVWRPGEEWIGDALGTVIGGTGL</sequence>
<accession>A0A0C2WEN6</accession>
<organism evidence="1 2">
    <name type="scientific">Amanita muscaria (strain Koide BX008)</name>
    <dbReference type="NCBI Taxonomy" id="946122"/>
    <lineage>
        <taxon>Eukaryota</taxon>
        <taxon>Fungi</taxon>
        <taxon>Dikarya</taxon>
        <taxon>Basidiomycota</taxon>
        <taxon>Agaricomycotina</taxon>
        <taxon>Agaricomycetes</taxon>
        <taxon>Agaricomycetidae</taxon>
        <taxon>Agaricales</taxon>
        <taxon>Pluteineae</taxon>
        <taxon>Amanitaceae</taxon>
        <taxon>Amanita</taxon>
    </lineage>
</organism>
<name>A0A0C2WEN6_AMAMK</name>
<evidence type="ECO:0000313" key="1">
    <source>
        <dbReference type="EMBL" id="KIL59862.1"/>
    </source>
</evidence>